<reference evidence="3 4" key="1">
    <citation type="submission" date="2019-02" db="EMBL/GenBank/DDBJ databases">
        <title>Deep-cultivation of Planctomycetes and their phenomic and genomic characterization uncovers novel biology.</title>
        <authorList>
            <person name="Wiegand S."/>
            <person name="Jogler M."/>
            <person name="Boedeker C."/>
            <person name="Pinto D."/>
            <person name="Vollmers J."/>
            <person name="Rivas-Marin E."/>
            <person name="Kohn T."/>
            <person name="Peeters S.H."/>
            <person name="Heuer A."/>
            <person name="Rast P."/>
            <person name="Oberbeckmann S."/>
            <person name="Bunk B."/>
            <person name="Jeske O."/>
            <person name="Meyerdierks A."/>
            <person name="Storesund J.E."/>
            <person name="Kallscheuer N."/>
            <person name="Luecker S."/>
            <person name="Lage O.M."/>
            <person name="Pohl T."/>
            <person name="Merkel B.J."/>
            <person name="Hornburger P."/>
            <person name="Mueller R.-W."/>
            <person name="Bruemmer F."/>
            <person name="Labrenz M."/>
            <person name="Spormann A.M."/>
            <person name="Op Den Camp H."/>
            <person name="Overmann J."/>
            <person name="Amann R."/>
            <person name="Jetten M.S.M."/>
            <person name="Mascher T."/>
            <person name="Medema M.H."/>
            <person name="Devos D.P."/>
            <person name="Kaster A.-K."/>
            <person name="Ovreas L."/>
            <person name="Rohde M."/>
            <person name="Galperin M.Y."/>
            <person name="Jogler C."/>
        </authorList>
    </citation>
    <scope>NUCLEOTIDE SEQUENCE [LARGE SCALE GENOMIC DNA]</scope>
    <source>
        <strain evidence="3 4">Pla111</strain>
    </source>
</reference>
<dbReference type="InterPro" id="IPR011010">
    <property type="entry name" value="DNA_brk_join_enz"/>
</dbReference>
<accession>A0A5C5WDE6</accession>
<dbReference type="OrthoDB" id="254233at2"/>
<evidence type="ECO:0000259" key="2">
    <source>
        <dbReference type="PROSITE" id="PS51898"/>
    </source>
</evidence>
<protein>
    <submittedName>
        <fullName evidence="3">Site-specific tyrosine recombinase XerC</fullName>
    </submittedName>
</protein>
<dbReference type="GO" id="GO:0003677">
    <property type="term" value="F:DNA binding"/>
    <property type="evidence" value="ECO:0007669"/>
    <property type="project" value="InterPro"/>
</dbReference>
<dbReference type="Gene3D" id="1.10.443.10">
    <property type="entry name" value="Intergrase catalytic core"/>
    <property type="match status" value="1"/>
</dbReference>
<dbReference type="InterPro" id="IPR050090">
    <property type="entry name" value="Tyrosine_recombinase_XerCD"/>
</dbReference>
<dbReference type="InterPro" id="IPR013762">
    <property type="entry name" value="Integrase-like_cat_sf"/>
</dbReference>
<dbReference type="Pfam" id="PF00589">
    <property type="entry name" value="Phage_integrase"/>
    <property type="match status" value="1"/>
</dbReference>
<evidence type="ECO:0000313" key="3">
    <source>
        <dbReference type="EMBL" id="TWT48918.1"/>
    </source>
</evidence>
<dbReference type="PANTHER" id="PTHR30349">
    <property type="entry name" value="PHAGE INTEGRASE-RELATED"/>
    <property type="match status" value="1"/>
</dbReference>
<organism evidence="3 4">
    <name type="scientific">Botrimarina hoheduenensis</name>
    <dbReference type="NCBI Taxonomy" id="2528000"/>
    <lineage>
        <taxon>Bacteria</taxon>
        <taxon>Pseudomonadati</taxon>
        <taxon>Planctomycetota</taxon>
        <taxon>Planctomycetia</taxon>
        <taxon>Pirellulales</taxon>
        <taxon>Lacipirellulaceae</taxon>
        <taxon>Botrimarina</taxon>
    </lineage>
</organism>
<dbReference type="EMBL" id="SJPH01000001">
    <property type="protein sequence ID" value="TWT48918.1"/>
    <property type="molecule type" value="Genomic_DNA"/>
</dbReference>
<keyword evidence="1" id="KW-0233">DNA recombination</keyword>
<sequence>MPRLLKRPPKYGRHKASNQACVYVNGREVYLGKYGSPKSHDRYREYLAEWRSKQAVIERDEAVQSVEDSLAKTLNPAALRRKRREGGVVTLDELIFVYRRHASSYYVKYGKVTREAELIVELTGLLGKKHGDEPVDDFGPVQLDNFRDDLITERDWSRKVINKQISRLIRMFKWAVGKEMCAAEVPLQLAALGGLKKGRTDARELADVQPVEDARIQQTLPCLPEIVADMVRFQRLTSARPGEVCALRPCDIDRSGEVWVYTPDAHKTEHHEKSRSVYIGPQAQRLLAPYLQRDEGKFCFSPEESVARARQRQQKLKDKPWKRSAARPPAERYQVASYRVSIRRGCKKAGVEVWTPNQLRHTGATEIRKKYGLEAAQVICGHERADVTQVYAERDRQLAEKVAREVG</sequence>
<keyword evidence="4" id="KW-1185">Reference proteome</keyword>
<dbReference type="Proteomes" id="UP000318995">
    <property type="component" value="Unassembled WGS sequence"/>
</dbReference>
<name>A0A5C5WDE6_9BACT</name>
<dbReference type="SUPFAM" id="SSF56349">
    <property type="entry name" value="DNA breaking-rejoining enzymes"/>
    <property type="match status" value="1"/>
</dbReference>
<dbReference type="PANTHER" id="PTHR30349:SF64">
    <property type="entry name" value="PROPHAGE INTEGRASE INTD-RELATED"/>
    <property type="match status" value="1"/>
</dbReference>
<feature type="domain" description="Tyr recombinase" evidence="2">
    <location>
        <begin position="204"/>
        <end position="404"/>
    </location>
</feature>
<dbReference type="PROSITE" id="PS51898">
    <property type="entry name" value="TYR_RECOMBINASE"/>
    <property type="match status" value="1"/>
</dbReference>
<dbReference type="GO" id="GO:0006310">
    <property type="term" value="P:DNA recombination"/>
    <property type="evidence" value="ECO:0007669"/>
    <property type="project" value="UniProtKB-KW"/>
</dbReference>
<dbReference type="InterPro" id="IPR002104">
    <property type="entry name" value="Integrase_catalytic"/>
</dbReference>
<gene>
    <name evidence="3" type="ORF">Pla111_06960</name>
</gene>
<dbReference type="AlphaFoldDB" id="A0A5C5WDE6"/>
<dbReference type="RefSeq" id="WP_146571342.1">
    <property type="nucleotide sequence ID" value="NZ_SJPH01000001.1"/>
</dbReference>
<comment type="caution">
    <text evidence="3">The sequence shown here is derived from an EMBL/GenBank/DDBJ whole genome shotgun (WGS) entry which is preliminary data.</text>
</comment>
<evidence type="ECO:0000256" key="1">
    <source>
        <dbReference type="ARBA" id="ARBA00023172"/>
    </source>
</evidence>
<proteinExistence type="predicted"/>
<dbReference type="CDD" id="cd00397">
    <property type="entry name" value="DNA_BRE_C"/>
    <property type="match status" value="1"/>
</dbReference>
<dbReference type="GO" id="GO:0015074">
    <property type="term" value="P:DNA integration"/>
    <property type="evidence" value="ECO:0007669"/>
    <property type="project" value="InterPro"/>
</dbReference>
<evidence type="ECO:0000313" key="4">
    <source>
        <dbReference type="Proteomes" id="UP000318995"/>
    </source>
</evidence>